<dbReference type="InterPro" id="IPR021399">
    <property type="entry name" value="DUF3038"/>
</dbReference>
<dbReference type="Proteomes" id="UP000031561">
    <property type="component" value="Unassembled WGS sequence"/>
</dbReference>
<organism evidence="2 3">
    <name type="scientific">Lyngbya confervoides BDU141951</name>
    <dbReference type="NCBI Taxonomy" id="1574623"/>
    <lineage>
        <taxon>Bacteria</taxon>
        <taxon>Bacillati</taxon>
        <taxon>Cyanobacteriota</taxon>
        <taxon>Cyanophyceae</taxon>
        <taxon>Oscillatoriophycideae</taxon>
        <taxon>Oscillatoriales</taxon>
        <taxon>Microcoleaceae</taxon>
        <taxon>Lyngbya</taxon>
    </lineage>
</organism>
<comment type="caution">
    <text evidence="2">The sequence shown here is derived from an EMBL/GenBank/DDBJ whole genome shotgun (WGS) entry which is preliminary data.</text>
</comment>
<accession>A0ABD4SXP3</accession>
<keyword evidence="3" id="KW-1185">Reference proteome</keyword>
<feature type="region of interest" description="Disordered" evidence="1">
    <location>
        <begin position="192"/>
        <end position="215"/>
    </location>
</feature>
<dbReference type="AlphaFoldDB" id="A0ABD4SXP3"/>
<dbReference type="Pfam" id="PF11237">
    <property type="entry name" value="DUF3038"/>
    <property type="match status" value="1"/>
</dbReference>
<evidence type="ECO:0000313" key="3">
    <source>
        <dbReference type="Proteomes" id="UP000031561"/>
    </source>
</evidence>
<sequence>MKNDASEEFLIQTGAPVLHAGQLNNIKTRIDLVLLALEAIAGIGSDAMLAAARELGVDAMVSDRVSLWRLRQSNPIRKGSGGRKKLDVEEARSLVLVICYLARAHQATIRQAVQQLERATQAQKPPHHHPILGDFLDRFTNSYQDRMEAAALSSEQLTPLAFKLLIDLLFYGGRQGVQRLWLALLEGAAGGTSAGASAASTKVKRPAPDGDESVG</sequence>
<evidence type="ECO:0000256" key="1">
    <source>
        <dbReference type="SAM" id="MobiDB-lite"/>
    </source>
</evidence>
<evidence type="ECO:0000313" key="2">
    <source>
        <dbReference type="EMBL" id="MCM1981351.1"/>
    </source>
</evidence>
<dbReference type="RefSeq" id="WP_166278734.1">
    <property type="nucleotide sequence ID" value="NZ_JTHE03000005.1"/>
</dbReference>
<name>A0ABD4SXP3_9CYAN</name>
<dbReference type="EMBL" id="JTHE03000005">
    <property type="protein sequence ID" value="MCM1981351.1"/>
    <property type="molecule type" value="Genomic_DNA"/>
</dbReference>
<proteinExistence type="predicted"/>
<reference evidence="2 3" key="1">
    <citation type="journal article" date="2015" name="Genome Announc.">
        <title>Draft Genome Sequence of Filamentous Marine Cyanobacterium Lyngbya confervoides Strain BDU141951.</title>
        <authorList>
            <person name="Chandrababunaidu M.M."/>
            <person name="Sen D."/>
            <person name="Tripathy S."/>
        </authorList>
    </citation>
    <scope>NUCLEOTIDE SEQUENCE [LARGE SCALE GENOMIC DNA]</scope>
    <source>
        <strain evidence="2 3">BDU141951</strain>
    </source>
</reference>
<gene>
    <name evidence="2" type="ORF">QQ91_0000705</name>
</gene>
<protein>
    <submittedName>
        <fullName evidence="2">DUF3038 domain-containing protein</fullName>
    </submittedName>
</protein>